<dbReference type="Proteomes" id="UP000275078">
    <property type="component" value="Unassembled WGS sequence"/>
</dbReference>
<accession>A0A3N4IC98</accession>
<evidence type="ECO:0000313" key="1">
    <source>
        <dbReference type="EMBL" id="RPA83067.1"/>
    </source>
</evidence>
<proteinExistence type="predicted"/>
<dbReference type="EMBL" id="ML119667">
    <property type="protein sequence ID" value="RPA83067.1"/>
    <property type="molecule type" value="Genomic_DNA"/>
</dbReference>
<gene>
    <name evidence="1" type="ORF">BJ508DRAFT_413732</name>
</gene>
<organism evidence="1 2">
    <name type="scientific">Ascobolus immersus RN42</name>
    <dbReference type="NCBI Taxonomy" id="1160509"/>
    <lineage>
        <taxon>Eukaryota</taxon>
        <taxon>Fungi</taxon>
        <taxon>Dikarya</taxon>
        <taxon>Ascomycota</taxon>
        <taxon>Pezizomycotina</taxon>
        <taxon>Pezizomycetes</taxon>
        <taxon>Pezizales</taxon>
        <taxon>Ascobolaceae</taxon>
        <taxon>Ascobolus</taxon>
    </lineage>
</organism>
<reference evidence="1 2" key="1">
    <citation type="journal article" date="2018" name="Nat. Ecol. Evol.">
        <title>Pezizomycetes genomes reveal the molecular basis of ectomycorrhizal truffle lifestyle.</title>
        <authorList>
            <person name="Murat C."/>
            <person name="Payen T."/>
            <person name="Noel B."/>
            <person name="Kuo A."/>
            <person name="Morin E."/>
            <person name="Chen J."/>
            <person name="Kohler A."/>
            <person name="Krizsan K."/>
            <person name="Balestrini R."/>
            <person name="Da Silva C."/>
            <person name="Montanini B."/>
            <person name="Hainaut M."/>
            <person name="Levati E."/>
            <person name="Barry K.W."/>
            <person name="Belfiori B."/>
            <person name="Cichocki N."/>
            <person name="Clum A."/>
            <person name="Dockter R.B."/>
            <person name="Fauchery L."/>
            <person name="Guy J."/>
            <person name="Iotti M."/>
            <person name="Le Tacon F."/>
            <person name="Lindquist E.A."/>
            <person name="Lipzen A."/>
            <person name="Malagnac F."/>
            <person name="Mello A."/>
            <person name="Molinier V."/>
            <person name="Miyauchi S."/>
            <person name="Poulain J."/>
            <person name="Riccioni C."/>
            <person name="Rubini A."/>
            <person name="Sitrit Y."/>
            <person name="Splivallo R."/>
            <person name="Traeger S."/>
            <person name="Wang M."/>
            <person name="Zifcakova L."/>
            <person name="Wipf D."/>
            <person name="Zambonelli A."/>
            <person name="Paolocci F."/>
            <person name="Nowrousian M."/>
            <person name="Ottonello S."/>
            <person name="Baldrian P."/>
            <person name="Spatafora J.W."/>
            <person name="Henrissat B."/>
            <person name="Nagy L.G."/>
            <person name="Aury J.M."/>
            <person name="Wincker P."/>
            <person name="Grigoriev I.V."/>
            <person name="Bonfante P."/>
            <person name="Martin F.M."/>
        </authorList>
    </citation>
    <scope>NUCLEOTIDE SEQUENCE [LARGE SCALE GENOMIC DNA]</scope>
    <source>
        <strain evidence="1 2">RN42</strain>
    </source>
</reference>
<protein>
    <submittedName>
        <fullName evidence="1">Uncharacterized protein</fullName>
    </submittedName>
</protein>
<dbReference type="AlphaFoldDB" id="A0A3N4IC98"/>
<sequence length="470" mass="53830">MIISYLDINTLEACSFINKRIRPIAISFLNQYTIINHINIAEVGTPSLELQFQRPTAVTDSPRASTEAFLVANPHFLRRIHYKFTSTTPTNFPHPPPTENAPFTSDQTFPKPYLRSFPRLEKVTLDFRHATPQANWYAPIFSGGHTKSALAESIIKPIMTHLKRDVFVKIITPCFDGQDSLLIESRQKATGINGVLRLGLPLPVNWARRDRNRRDKTECLTIRYHPSTMPFTPPPGPKPEPVDPELVALVKGFEERGKRVGWFRRLFRCFRGSKQAPQQSSSPATITTQPFPHLPMSLHSVLIFHDKAWFRLSKLHLEGVRLVDNAIITGHERPGRLRQRPLASVIISQRGNLCSLVIKNCNLHTSAVQKAKTRTGDDGGDLYTAYMPRYVPWDSRLEEFMEQWERYAWEDVLQGLMQEVWPLLRECSLEGLMDSWSGEEVPGKEWTKRGKRMVSDQVLREFEKGIVGRK</sequence>
<evidence type="ECO:0000313" key="2">
    <source>
        <dbReference type="Proteomes" id="UP000275078"/>
    </source>
</evidence>
<keyword evidence="2" id="KW-1185">Reference proteome</keyword>
<name>A0A3N4IC98_ASCIM</name>